<keyword evidence="2" id="KW-1185">Reference proteome</keyword>
<reference evidence="1" key="1">
    <citation type="journal article" date="2020" name="J Insects Food Feed">
        <title>The yellow mealworm (Tenebrio molitor) genome: a resource for the emerging insects as food and feed industry.</title>
        <authorList>
            <person name="Eriksson T."/>
            <person name="Andere A."/>
            <person name="Kelstrup H."/>
            <person name="Emery V."/>
            <person name="Picard C."/>
        </authorList>
    </citation>
    <scope>NUCLEOTIDE SEQUENCE</scope>
    <source>
        <strain evidence="1">Stoneville</strain>
        <tissue evidence="1">Whole head</tissue>
    </source>
</reference>
<comment type="caution">
    <text evidence="1">The sequence shown here is derived from an EMBL/GenBank/DDBJ whole genome shotgun (WGS) entry which is preliminary data.</text>
</comment>
<evidence type="ECO:0000313" key="2">
    <source>
        <dbReference type="Proteomes" id="UP000719412"/>
    </source>
</evidence>
<name>A0A8J6HAV5_TENMO</name>
<protein>
    <submittedName>
        <fullName evidence="1">Uncharacterized protein</fullName>
    </submittedName>
</protein>
<reference evidence="1" key="2">
    <citation type="submission" date="2021-08" db="EMBL/GenBank/DDBJ databases">
        <authorList>
            <person name="Eriksson T."/>
        </authorList>
    </citation>
    <scope>NUCLEOTIDE SEQUENCE</scope>
    <source>
        <strain evidence="1">Stoneville</strain>
        <tissue evidence="1">Whole head</tissue>
    </source>
</reference>
<organism evidence="1 2">
    <name type="scientific">Tenebrio molitor</name>
    <name type="common">Yellow mealworm beetle</name>
    <dbReference type="NCBI Taxonomy" id="7067"/>
    <lineage>
        <taxon>Eukaryota</taxon>
        <taxon>Metazoa</taxon>
        <taxon>Ecdysozoa</taxon>
        <taxon>Arthropoda</taxon>
        <taxon>Hexapoda</taxon>
        <taxon>Insecta</taxon>
        <taxon>Pterygota</taxon>
        <taxon>Neoptera</taxon>
        <taxon>Endopterygota</taxon>
        <taxon>Coleoptera</taxon>
        <taxon>Polyphaga</taxon>
        <taxon>Cucujiformia</taxon>
        <taxon>Tenebrionidae</taxon>
        <taxon>Tenebrio</taxon>
    </lineage>
</organism>
<evidence type="ECO:0000313" key="1">
    <source>
        <dbReference type="EMBL" id="KAH0810378.1"/>
    </source>
</evidence>
<gene>
    <name evidence="1" type="ORF">GEV33_012414</name>
</gene>
<dbReference type="Proteomes" id="UP000719412">
    <property type="component" value="Unassembled WGS sequence"/>
</dbReference>
<dbReference type="AlphaFoldDB" id="A0A8J6HAV5"/>
<accession>A0A8J6HAV5</accession>
<dbReference type="EMBL" id="JABDTM020027517">
    <property type="protein sequence ID" value="KAH0810378.1"/>
    <property type="molecule type" value="Genomic_DNA"/>
</dbReference>
<proteinExistence type="predicted"/>
<sequence>MFQSRITFPKSPIQHYVAIRKPLPMLRGWPSGRGIGLKGSVGGAAVAPTRSLVADKPNPSTRRALISYSNRIDWGVDFFRHMRTINLAAIRTIGVPTVPPTPFFLPPNGPALTGVPKKINQLVRGCEIHFSFTDEGMVDGPRRFIISMQTCNPSKIESRLYLKTARVDRNRWRVGTTRKGSWRRFVGRDLAGRGCYGNERCNLGDRTEGAFLKELGVVGAPAAYGSSVGVVTHGFPGSSSCERFSSRKHTLITSQLKDSSSTRMRGLVVGWTASEPRAGPEPVLVCHMTGTGPDSRFRRAAALASPGGALTKEAPARRSPQKQLGAIKRVVKFVLSHVAMRGLLRFSPQFHTGIFDVGSLAAPALTTLFEPSFTFYWKSFCRGVRVGGGGGGGEFDGRAGGRRQFRAPSRRVQVFEGAPAAYMQQRTEPRQKYLHRCPTLMLGRSIAGRIWGTINTLISIEYFPRDFSLCGGPGKLQTSDAGPVTIDHKVAPDVFDMPPLLAVAQFPQDNGGRGTERRSCIVALTLMD</sequence>